<organism evidence="1 2">
    <name type="scientific">Hymenobacter tibetensis</name>
    <dbReference type="NCBI Taxonomy" id="497967"/>
    <lineage>
        <taxon>Bacteria</taxon>
        <taxon>Pseudomonadati</taxon>
        <taxon>Bacteroidota</taxon>
        <taxon>Cytophagia</taxon>
        <taxon>Cytophagales</taxon>
        <taxon>Hymenobacteraceae</taxon>
        <taxon>Hymenobacter</taxon>
    </lineage>
</organism>
<sequence>MFNLTAPILPGHSAAGIRLGQPIEEVLFHAPVPIVETLSTLTVYRFGAIWVWVQDGRVHQVGVFVGYAGTLPSGVGLGTSLAEVQRRIGRVVQDCDGTLIVEGSDGWCFDTSAWNGFEVKQNLEAILVEMFVHASTNGK</sequence>
<dbReference type="Proteomes" id="UP000831113">
    <property type="component" value="Plasmid unnamed5"/>
</dbReference>
<dbReference type="EMBL" id="CP094674">
    <property type="protein sequence ID" value="UOG77648.1"/>
    <property type="molecule type" value="Genomic_DNA"/>
</dbReference>
<name>A0ABY4DC37_9BACT</name>
<geneLocation type="plasmid" evidence="1 2">
    <name>unnamed5</name>
</geneLocation>
<proteinExistence type="predicted"/>
<protein>
    <submittedName>
        <fullName evidence="1">Uncharacterized protein</fullName>
    </submittedName>
</protein>
<dbReference type="RefSeq" id="WP_243803512.1">
    <property type="nucleotide sequence ID" value="NZ_CP094674.1"/>
</dbReference>
<accession>A0ABY4DC37</accession>
<evidence type="ECO:0000313" key="1">
    <source>
        <dbReference type="EMBL" id="UOG77648.1"/>
    </source>
</evidence>
<gene>
    <name evidence="1" type="ORF">MTX78_24885</name>
</gene>
<keyword evidence="2" id="KW-1185">Reference proteome</keyword>
<keyword evidence="1" id="KW-0614">Plasmid</keyword>
<reference evidence="1 2" key="1">
    <citation type="submission" date="2022-03" db="EMBL/GenBank/DDBJ databases">
        <title>Hymenobactersp. isolated from the air.</title>
        <authorList>
            <person name="Won M."/>
            <person name="Kwon S.-W."/>
        </authorList>
    </citation>
    <scope>NUCLEOTIDE SEQUENCE [LARGE SCALE GENOMIC DNA]</scope>
    <source>
        <strain evidence="1 2">KACC 21982</strain>
        <plasmid evidence="1 2">unnamed5</plasmid>
    </source>
</reference>
<evidence type="ECO:0000313" key="2">
    <source>
        <dbReference type="Proteomes" id="UP000831113"/>
    </source>
</evidence>